<evidence type="ECO:0000313" key="4">
    <source>
        <dbReference type="Proteomes" id="UP000199473"/>
    </source>
</evidence>
<feature type="region of interest" description="Disordered" evidence="1">
    <location>
        <begin position="29"/>
        <end position="53"/>
    </location>
</feature>
<evidence type="ECO:0000259" key="2">
    <source>
        <dbReference type="Pfam" id="PF13360"/>
    </source>
</evidence>
<organism evidence="3 4">
    <name type="scientific">Falsiroseomonas stagni DSM 19981</name>
    <dbReference type="NCBI Taxonomy" id="1123062"/>
    <lineage>
        <taxon>Bacteria</taxon>
        <taxon>Pseudomonadati</taxon>
        <taxon>Pseudomonadota</taxon>
        <taxon>Alphaproteobacteria</taxon>
        <taxon>Acetobacterales</taxon>
        <taxon>Roseomonadaceae</taxon>
        <taxon>Falsiroseomonas</taxon>
    </lineage>
</organism>
<dbReference type="SMART" id="SM00564">
    <property type="entry name" value="PQQ"/>
    <property type="match status" value="6"/>
</dbReference>
<protein>
    <submittedName>
        <fullName evidence="3">Outer membrane protein assembly factor BamB, contains PQQ-like beta-propeller repeat</fullName>
    </submittedName>
</protein>
<dbReference type="Pfam" id="PF13360">
    <property type="entry name" value="PQQ_2"/>
    <property type="match status" value="1"/>
</dbReference>
<sequence>MNHSHTRRAALLGAAGLLAGCDTLDGILGTRKQPLPGERRTVMRADPPLAADSGLEGRAITLPSAQPLADWPQAGGLPGHAAPHAEIPGTLRQAWRSSIGYGSAYRQRITTGPVIAGGTVYAVDAFGEVTAHALDTGGRRWRRDTAPEEDRDGAVGGGVAVEGGVVYVATGQAEVLALSPEDGAVRWRVRVPAPTRGAPTVANGRIFVVTVENHLIGLSAEDGRRLWTHRAGAQATIPLGLPAPAVEGETVVAGFGTGEMAAVRVTDGRLLWQEGLGNAGATSLADIVGITGLPVIDRGRVFAAGLSNTTIAVDLRSGRRLWERAFGGGNGVASAGDWVFAVTGAGEAVAVGRNDGRIRWVLELEPTPDGGRRRDAARFGPPLVAGGLVLVPSSRGELLQIDPAAGTIAGRVPLSAGSTLPAAVASGTVVVLGDDGTLMALR</sequence>
<dbReference type="AlphaFoldDB" id="A0A1I4EPB7"/>
<dbReference type="RefSeq" id="WP_092963002.1">
    <property type="nucleotide sequence ID" value="NZ_FOSQ01000017.1"/>
</dbReference>
<dbReference type="InterPro" id="IPR002372">
    <property type="entry name" value="PQQ_rpt_dom"/>
</dbReference>
<dbReference type="OrthoDB" id="5290752at2"/>
<accession>A0A1I4EPB7</accession>
<dbReference type="InterPro" id="IPR011047">
    <property type="entry name" value="Quinoprotein_ADH-like_sf"/>
</dbReference>
<gene>
    <name evidence="3" type="ORF">SAMN02745775_11758</name>
</gene>
<dbReference type="STRING" id="1123062.SAMN02745775_11758"/>
<evidence type="ECO:0000313" key="3">
    <source>
        <dbReference type="EMBL" id="SFL07053.1"/>
    </source>
</evidence>
<dbReference type="SUPFAM" id="SSF50998">
    <property type="entry name" value="Quinoprotein alcohol dehydrogenase-like"/>
    <property type="match status" value="1"/>
</dbReference>
<dbReference type="Gene3D" id="2.130.10.10">
    <property type="entry name" value="YVTN repeat-like/Quinoprotein amine dehydrogenase"/>
    <property type="match status" value="1"/>
</dbReference>
<reference evidence="3 4" key="1">
    <citation type="submission" date="2016-10" db="EMBL/GenBank/DDBJ databases">
        <authorList>
            <person name="de Groot N.N."/>
        </authorList>
    </citation>
    <scope>NUCLEOTIDE SEQUENCE [LARGE SCALE GENOMIC DNA]</scope>
    <source>
        <strain evidence="3 4">DSM 19981</strain>
    </source>
</reference>
<dbReference type="Proteomes" id="UP000199473">
    <property type="component" value="Unassembled WGS sequence"/>
</dbReference>
<proteinExistence type="predicted"/>
<evidence type="ECO:0000256" key="1">
    <source>
        <dbReference type="SAM" id="MobiDB-lite"/>
    </source>
</evidence>
<dbReference type="EMBL" id="FOSQ01000017">
    <property type="protein sequence ID" value="SFL07053.1"/>
    <property type="molecule type" value="Genomic_DNA"/>
</dbReference>
<dbReference type="PANTHER" id="PTHR34512:SF30">
    <property type="entry name" value="OUTER MEMBRANE PROTEIN ASSEMBLY FACTOR BAMB"/>
    <property type="match status" value="1"/>
</dbReference>
<feature type="domain" description="Pyrrolo-quinoline quinone repeat" evidence="2">
    <location>
        <begin position="126"/>
        <end position="360"/>
    </location>
</feature>
<dbReference type="PANTHER" id="PTHR34512">
    <property type="entry name" value="CELL SURFACE PROTEIN"/>
    <property type="match status" value="1"/>
</dbReference>
<keyword evidence="4" id="KW-1185">Reference proteome</keyword>
<dbReference type="InterPro" id="IPR015943">
    <property type="entry name" value="WD40/YVTN_repeat-like_dom_sf"/>
</dbReference>
<dbReference type="PROSITE" id="PS51257">
    <property type="entry name" value="PROKAR_LIPOPROTEIN"/>
    <property type="match status" value="1"/>
</dbReference>
<dbReference type="InterPro" id="IPR018391">
    <property type="entry name" value="PQQ_b-propeller_rpt"/>
</dbReference>
<name>A0A1I4EPB7_9PROT</name>